<name>A0A8E2IFK2_9BACI</name>
<evidence type="ECO:0000256" key="1">
    <source>
        <dbReference type="SAM" id="MobiDB-lite"/>
    </source>
</evidence>
<feature type="region of interest" description="Disordered" evidence="1">
    <location>
        <begin position="66"/>
        <end position="99"/>
    </location>
</feature>
<keyword evidence="3" id="KW-1185">Reference proteome</keyword>
<gene>
    <name evidence="2" type="ORF">BWZ43_01200</name>
</gene>
<dbReference type="AlphaFoldDB" id="A0A8E2IFK2"/>
<organism evidence="2 3">
    <name type="scientific">Heyndrickxia oleronia</name>
    <dbReference type="NCBI Taxonomy" id="38875"/>
    <lineage>
        <taxon>Bacteria</taxon>
        <taxon>Bacillati</taxon>
        <taxon>Bacillota</taxon>
        <taxon>Bacilli</taxon>
        <taxon>Bacillales</taxon>
        <taxon>Bacillaceae</taxon>
        <taxon>Heyndrickxia</taxon>
    </lineage>
</organism>
<reference evidence="2 3" key="1">
    <citation type="submission" date="2017-01" db="EMBL/GenBank/DDBJ databases">
        <title>Draft genome sequence of Bacillus oleronius.</title>
        <authorList>
            <person name="Allam M."/>
        </authorList>
    </citation>
    <scope>NUCLEOTIDE SEQUENCE [LARGE SCALE GENOMIC DNA]</scope>
    <source>
        <strain evidence="2 3">DSM 9356</strain>
    </source>
</reference>
<sequence length="99" mass="11562">MPVKELNTKEQHYADSREEAEKLVEEAKEDIYLTSFKISEKHNKYGTYFLIDLVFSFDTAREIMESKPKKEEVPEEQHEGVKYSVDNTGTVSVKNEEVE</sequence>
<protein>
    <submittedName>
        <fullName evidence="2">Organic solvent tolerance protein OstA</fullName>
    </submittedName>
</protein>
<proteinExistence type="predicted"/>
<accession>A0A8E2IFK2</accession>
<dbReference type="EMBL" id="MTLA01000012">
    <property type="protein sequence ID" value="OOP70190.1"/>
    <property type="molecule type" value="Genomic_DNA"/>
</dbReference>
<feature type="compositionally biased region" description="Basic and acidic residues" evidence="1">
    <location>
        <begin position="66"/>
        <end position="81"/>
    </location>
</feature>
<evidence type="ECO:0000313" key="2">
    <source>
        <dbReference type="EMBL" id="OOP70190.1"/>
    </source>
</evidence>
<dbReference type="Proteomes" id="UP000189761">
    <property type="component" value="Unassembled WGS sequence"/>
</dbReference>
<comment type="caution">
    <text evidence="2">The sequence shown here is derived from an EMBL/GenBank/DDBJ whole genome shotgun (WGS) entry which is preliminary data.</text>
</comment>
<dbReference type="RefSeq" id="WP_078109246.1">
    <property type="nucleotide sequence ID" value="NZ_CP065424.1"/>
</dbReference>
<evidence type="ECO:0000313" key="3">
    <source>
        <dbReference type="Proteomes" id="UP000189761"/>
    </source>
</evidence>